<dbReference type="STRING" id="679937.Bcop_1537"/>
<dbReference type="InterPro" id="IPR027417">
    <property type="entry name" value="P-loop_NTPase"/>
</dbReference>
<dbReference type="SUPFAM" id="SSF52540">
    <property type="entry name" value="P-loop containing nucleoside triphosphate hydrolases"/>
    <property type="match status" value="2"/>
</dbReference>
<dbReference type="GO" id="GO:0034605">
    <property type="term" value="P:cellular response to heat"/>
    <property type="evidence" value="ECO:0007669"/>
    <property type="project" value="TreeGrafter"/>
</dbReference>
<evidence type="ECO:0000259" key="9">
    <source>
        <dbReference type="PROSITE" id="PS50151"/>
    </source>
</evidence>
<dbReference type="PANTHER" id="PTHR11638">
    <property type="entry name" value="ATP-DEPENDENT CLP PROTEASE"/>
    <property type="match status" value="1"/>
</dbReference>
<dbReference type="SMART" id="SM01086">
    <property type="entry name" value="ClpB_D2-small"/>
    <property type="match status" value="1"/>
</dbReference>
<dbReference type="Pfam" id="PF07724">
    <property type="entry name" value="AAA_2"/>
    <property type="match status" value="1"/>
</dbReference>
<dbReference type="PROSITE" id="PS00871">
    <property type="entry name" value="CLPAB_2"/>
    <property type="match status" value="1"/>
</dbReference>
<feature type="region of interest" description="Disordered" evidence="8">
    <location>
        <begin position="150"/>
        <end position="198"/>
    </location>
</feature>
<dbReference type="GO" id="GO:0005737">
    <property type="term" value="C:cytoplasm"/>
    <property type="evidence" value="ECO:0007669"/>
    <property type="project" value="TreeGrafter"/>
</dbReference>
<keyword evidence="1 5" id="KW-0677">Repeat</keyword>
<feature type="coiled-coil region" evidence="7">
    <location>
        <begin position="448"/>
        <end position="505"/>
    </location>
</feature>
<feature type="domain" description="Clp R" evidence="10">
    <location>
        <begin position="2"/>
        <end position="147"/>
    </location>
</feature>
<evidence type="ECO:0000256" key="2">
    <source>
        <dbReference type="ARBA" id="ARBA00022741"/>
    </source>
</evidence>
<evidence type="ECO:0000259" key="10">
    <source>
        <dbReference type="PROSITE" id="PS51903"/>
    </source>
</evidence>
<evidence type="ECO:0000256" key="3">
    <source>
        <dbReference type="ARBA" id="ARBA00022840"/>
    </source>
</evidence>
<dbReference type="Gene3D" id="1.10.1780.10">
    <property type="entry name" value="Clp, N-terminal domain"/>
    <property type="match status" value="1"/>
</dbReference>
<dbReference type="Pfam" id="PF10431">
    <property type="entry name" value="ClpB_D2-small"/>
    <property type="match status" value="1"/>
</dbReference>
<evidence type="ECO:0000256" key="7">
    <source>
        <dbReference type="SAM" id="Coils"/>
    </source>
</evidence>
<dbReference type="InterPro" id="IPR001943">
    <property type="entry name" value="UVR_dom"/>
</dbReference>
<dbReference type="Pfam" id="PF02861">
    <property type="entry name" value="Clp_N"/>
    <property type="match status" value="1"/>
</dbReference>
<dbReference type="Gene3D" id="4.10.860.10">
    <property type="entry name" value="UVR domain"/>
    <property type="match status" value="1"/>
</dbReference>
<keyword evidence="2 6" id="KW-0547">Nucleotide-binding</keyword>
<evidence type="ECO:0000256" key="8">
    <source>
        <dbReference type="SAM" id="MobiDB-lite"/>
    </source>
</evidence>
<dbReference type="EMBL" id="CM001167">
    <property type="protein sequence ID" value="EGJ71731.1"/>
    <property type="molecule type" value="Genomic_DNA"/>
</dbReference>
<dbReference type="InterPro" id="IPR019489">
    <property type="entry name" value="Clp_ATPase_C"/>
</dbReference>
<dbReference type="CDD" id="cd19499">
    <property type="entry name" value="RecA-like_ClpB_Hsp104-like"/>
    <property type="match status" value="1"/>
</dbReference>
<evidence type="ECO:0000313" key="11">
    <source>
        <dbReference type="EMBL" id="EGJ71731.1"/>
    </source>
</evidence>
<dbReference type="GO" id="GO:0005524">
    <property type="term" value="F:ATP binding"/>
    <property type="evidence" value="ECO:0007669"/>
    <property type="project" value="UniProtKB-KW"/>
</dbReference>
<dbReference type="Pfam" id="PF00004">
    <property type="entry name" value="AAA"/>
    <property type="match status" value="1"/>
</dbReference>
<dbReference type="SMART" id="SM00382">
    <property type="entry name" value="AAA"/>
    <property type="match status" value="2"/>
</dbReference>
<feature type="compositionally biased region" description="Acidic residues" evidence="8">
    <location>
        <begin position="154"/>
        <end position="164"/>
    </location>
</feature>
<dbReference type="Gene3D" id="1.10.8.60">
    <property type="match status" value="2"/>
</dbReference>
<dbReference type="InterPro" id="IPR018368">
    <property type="entry name" value="ClpA/B_CS1"/>
</dbReference>
<gene>
    <name evidence="11" type="ORF">Bcop_1537</name>
</gene>
<reference evidence="11 12" key="1">
    <citation type="journal article" date="2011" name="Stand. Genomic Sci.">
        <title>Non-contiguous finished genome sequence of Bacteroides coprosuis type strain (PC139).</title>
        <authorList>
            <person name="Land M."/>
            <person name="Held B."/>
            <person name="Gronow S."/>
            <person name="Abt B."/>
            <person name="Lucas S."/>
            <person name="Del Rio T.G."/>
            <person name="Nolan M."/>
            <person name="Tice H."/>
            <person name="Cheng J.F."/>
            <person name="Pitluck S."/>
            <person name="Liolios K."/>
            <person name="Pagani I."/>
            <person name="Ivanova N."/>
            <person name="Mavromatis K."/>
            <person name="Mikhailova N."/>
            <person name="Pati A."/>
            <person name="Tapia R."/>
            <person name="Han C."/>
            <person name="Goodwin L."/>
            <person name="Chen A."/>
            <person name="Palaniappan K."/>
            <person name="Hauser L."/>
            <person name="Brambilla E.M."/>
            <person name="Rohde M."/>
            <person name="Goker M."/>
            <person name="Detter J.C."/>
            <person name="Woyke T."/>
            <person name="Bristow J."/>
            <person name="Eisen J.A."/>
            <person name="Markowitz V."/>
            <person name="Hugenholtz P."/>
            <person name="Kyrpides N.C."/>
            <person name="Klenk H.P."/>
            <person name="Lapidus A."/>
        </authorList>
    </citation>
    <scope>NUCLEOTIDE SEQUENCE [LARGE SCALE GENOMIC DNA]</scope>
    <source>
        <strain evidence="11 12">DSM 18011</strain>
    </source>
</reference>
<dbReference type="PRINTS" id="PR00300">
    <property type="entry name" value="CLPPROTEASEA"/>
</dbReference>
<keyword evidence="4 6" id="KW-0143">Chaperone</keyword>
<dbReference type="PROSITE" id="PS50151">
    <property type="entry name" value="UVR"/>
    <property type="match status" value="1"/>
</dbReference>
<dbReference type="InterPro" id="IPR041546">
    <property type="entry name" value="ClpA/ClpB_AAA_lid"/>
</dbReference>
<dbReference type="HOGENOM" id="CLU_005070_4_1_10"/>
<dbReference type="Pfam" id="PF17871">
    <property type="entry name" value="AAA_lid_9"/>
    <property type="match status" value="1"/>
</dbReference>
<name>F3ZQ65_9BACE</name>
<dbReference type="PANTHER" id="PTHR11638:SF18">
    <property type="entry name" value="HEAT SHOCK PROTEIN 104"/>
    <property type="match status" value="1"/>
</dbReference>
<dbReference type="Proteomes" id="UP000018439">
    <property type="component" value="Chromosome"/>
</dbReference>
<organism evidence="11 12">
    <name type="scientific">Bacteroides coprosuis DSM 18011</name>
    <dbReference type="NCBI Taxonomy" id="679937"/>
    <lineage>
        <taxon>Bacteria</taxon>
        <taxon>Pseudomonadati</taxon>
        <taxon>Bacteroidota</taxon>
        <taxon>Bacteroidia</taxon>
        <taxon>Bacteroidales</taxon>
        <taxon>Bacteroidaceae</taxon>
        <taxon>Bacteroides</taxon>
    </lineage>
</organism>
<sequence>MKSQFSKQVANVVINSKMEANRLSNNYIGPEHLLLGIIRDGEGKAIHILRNLSVDIEQVKESLEQILGRYKDNLLLPNADVPLSAEASKILKMCILEARAQHNETADTEHLLLAILREKDNLAARMLQQDNIDYEKVYNELLKVTPDIKAGMDFPEDEDEEEDFTPPFGSGDHDGSSSSHSTQTKTTSGKSTNDTPVLDNFGTDMTAAAASGKLDPVVGREKEIQRLAQILSRRKKNNPVLIGDPGVGKSAIVEGLALRIVEKKVSRILFDKRVVALDLTAVVAGTKYRGQFEERIQSILNELRKNPDVILFIDEIHTIVGAGSAAGSMDAANMLKPALSRGEIQCIGATTLDEYRTNIEKDGALERRFQKIIVEPTTLDETLQILRNIKDRYEDHHNVTYTDEALEACVNLTDRYINDRYFPDKAIDALDEAGARIHLTNISVPKEIEEQEAKLEEVKNKKTEAVKLQNFELAASYRDQERKVQAQLESMKENWENEMKTNRETVNASDIEAVVSLMSGVPVHKMARAEGEKLVALRDDLKGKVIAQDEAVDQITKAILRSRVGLKDPNKPTGTFLFLGPTGVGKTYLAKELAREMFGSTDALIRVDMTEYMEKYSVSKLVGSAPGYVGYEDGGQLTEQVRRRPYSIVLLDEIEKAHPEVFNILLQVMDEGRLTDGNGRLVDFKNTIIIMTSNVGSRRLKEFGRGVGFTTQTDLSDSEYAESVIKKSLTKTFAPEFINRIDEIITFNPLNQESIVKIVDLEVKKLISRVKKIGYTLEVSPEAEEFIAKVGYDPQFGARPLQRAIQTHLEDNLSELIVASKLTKGDTITVVPTEEGKKLDFKVIQPTE</sequence>
<evidence type="ECO:0000256" key="1">
    <source>
        <dbReference type="ARBA" id="ARBA00022737"/>
    </source>
</evidence>
<dbReference type="AlphaFoldDB" id="F3ZQ65"/>
<dbReference type="SUPFAM" id="SSF81923">
    <property type="entry name" value="Double Clp-N motif"/>
    <property type="match status" value="1"/>
</dbReference>
<feature type="compositionally biased region" description="Low complexity" evidence="8">
    <location>
        <begin position="165"/>
        <end position="192"/>
    </location>
</feature>
<accession>F3ZQ65</accession>
<dbReference type="eggNOG" id="COG0542">
    <property type="taxonomic scope" value="Bacteria"/>
</dbReference>
<dbReference type="FunFam" id="3.40.50.300:FF:000025">
    <property type="entry name" value="ATP-dependent Clp protease subunit"/>
    <property type="match status" value="1"/>
</dbReference>
<dbReference type="InterPro" id="IPR001270">
    <property type="entry name" value="ClpA/B"/>
</dbReference>
<dbReference type="FunFam" id="3.40.50.300:FF:000010">
    <property type="entry name" value="Chaperone clpB 1, putative"/>
    <property type="match status" value="1"/>
</dbReference>
<dbReference type="InterPro" id="IPR003593">
    <property type="entry name" value="AAA+_ATPase"/>
</dbReference>
<dbReference type="InterPro" id="IPR028299">
    <property type="entry name" value="ClpA/B_CS2"/>
</dbReference>
<feature type="domain" description="UVR" evidence="9">
    <location>
        <begin position="452"/>
        <end position="487"/>
    </location>
</feature>
<protein>
    <submittedName>
        <fullName evidence="11">ATPase AAA-2 domain protein</fullName>
    </submittedName>
</protein>
<dbReference type="Gene3D" id="3.40.50.300">
    <property type="entry name" value="P-loop containing nucleotide triphosphate hydrolases"/>
    <property type="match status" value="2"/>
</dbReference>
<evidence type="ECO:0000256" key="6">
    <source>
        <dbReference type="RuleBase" id="RU004432"/>
    </source>
</evidence>
<keyword evidence="3 6" id="KW-0067">ATP-binding</keyword>
<evidence type="ECO:0000313" key="12">
    <source>
        <dbReference type="Proteomes" id="UP000018439"/>
    </source>
</evidence>
<comment type="similarity">
    <text evidence="6">Belongs to the ClpA/ClpB family.</text>
</comment>
<dbReference type="OrthoDB" id="9803641at2"/>
<dbReference type="InterPro" id="IPR004176">
    <property type="entry name" value="Clp_R_N"/>
</dbReference>
<evidence type="ECO:0000256" key="4">
    <source>
        <dbReference type="ARBA" id="ARBA00023186"/>
    </source>
</evidence>
<dbReference type="InterPro" id="IPR050130">
    <property type="entry name" value="ClpA_ClpB"/>
</dbReference>
<dbReference type="InterPro" id="IPR036628">
    <property type="entry name" value="Clp_N_dom_sf"/>
</dbReference>
<keyword evidence="7" id="KW-0175">Coiled coil</keyword>
<dbReference type="CDD" id="cd00009">
    <property type="entry name" value="AAA"/>
    <property type="match status" value="1"/>
</dbReference>
<proteinExistence type="inferred from homology"/>
<keyword evidence="12" id="KW-1185">Reference proteome</keyword>
<evidence type="ECO:0000256" key="5">
    <source>
        <dbReference type="PROSITE-ProRule" id="PRU01251"/>
    </source>
</evidence>
<dbReference type="PROSITE" id="PS51903">
    <property type="entry name" value="CLP_R"/>
    <property type="match status" value="1"/>
</dbReference>
<dbReference type="PROSITE" id="PS00870">
    <property type="entry name" value="CLPAB_1"/>
    <property type="match status" value="1"/>
</dbReference>
<dbReference type="GO" id="GO:0016887">
    <property type="term" value="F:ATP hydrolysis activity"/>
    <property type="evidence" value="ECO:0007669"/>
    <property type="project" value="InterPro"/>
</dbReference>
<dbReference type="InterPro" id="IPR003959">
    <property type="entry name" value="ATPase_AAA_core"/>
</dbReference>